<accession>A0A1G7HLC4</accession>
<dbReference type="Proteomes" id="UP000182427">
    <property type="component" value="Chromosome I"/>
</dbReference>
<keyword evidence="2" id="KW-1185">Reference proteome</keyword>
<evidence type="ECO:0000313" key="2">
    <source>
        <dbReference type="Proteomes" id="UP000182427"/>
    </source>
</evidence>
<protein>
    <submittedName>
        <fullName evidence="1">Uncharacterized protein</fullName>
    </submittedName>
</protein>
<sequence length="29" mass="3328">MGGKFRLFVIEPEHMWTQNDEHAGGNGLR</sequence>
<dbReference type="AlphaFoldDB" id="A0A1G7HLC4"/>
<organism evidence="1 2">
    <name type="scientific">Terriglobus roseus</name>
    <dbReference type="NCBI Taxonomy" id="392734"/>
    <lineage>
        <taxon>Bacteria</taxon>
        <taxon>Pseudomonadati</taxon>
        <taxon>Acidobacteriota</taxon>
        <taxon>Terriglobia</taxon>
        <taxon>Terriglobales</taxon>
        <taxon>Acidobacteriaceae</taxon>
        <taxon>Terriglobus</taxon>
    </lineage>
</organism>
<dbReference type="EMBL" id="LT629690">
    <property type="protein sequence ID" value="SDF01171.1"/>
    <property type="molecule type" value="Genomic_DNA"/>
</dbReference>
<gene>
    <name evidence="1" type="ORF">SAMN05444167_1122</name>
</gene>
<proteinExistence type="predicted"/>
<evidence type="ECO:0000313" key="1">
    <source>
        <dbReference type="EMBL" id="SDF01171.1"/>
    </source>
</evidence>
<name>A0A1G7HLC4_9BACT</name>
<reference evidence="1 2" key="1">
    <citation type="submission" date="2016-10" db="EMBL/GenBank/DDBJ databases">
        <authorList>
            <person name="de Groot N.N."/>
        </authorList>
    </citation>
    <scope>NUCLEOTIDE SEQUENCE [LARGE SCALE GENOMIC DNA]</scope>
    <source>
        <strain evidence="1 2">GAS232</strain>
    </source>
</reference>